<reference evidence="2 3" key="1">
    <citation type="submission" date="2018-06" db="EMBL/GenBank/DDBJ databases">
        <authorList>
            <consortium name="Pathogen Informatics"/>
            <person name="Doyle S."/>
        </authorList>
    </citation>
    <scope>NUCLEOTIDE SEQUENCE [LARGE SCALE GENOMIC DNA]</scope>
    <source>
        <strain evidence="2 3">NCTC12119</strain>
    </source>
</reference>
<dbReference type="AlphaFoldDB" id="A0A381CAY0"/>
<keyword evidence="1" id="KW-0732">Signal</keyword>
<accession>A0A381CAY0</accession>
<evidence type="ECO:0000256" key="1">
    <source>
        <dbReference type="SAM" id="SignalP"/>
    </source>
</evidence>
<organism evidence="2 3">
    <name type="scientific">Buttiauxella agrestis</name>
    <dbReference type="NCBI Taxonomy" id="82977"/>
    <lineage>
        <taxon>Bacteria</taxon>
        <taxon>Pseudomonadati</taxon>
        <taxon>Pseudomonadota</taxon>
        <taxon>Gammaproteobacteria</taxon>
        <taxon>Enterobacterales</taxon>
        <taxon>Enterobacteriaceae</taxon>
        <taxon>Buttiauxella</taxon>
    </lineage>
</organism>
<gene>
    <name evidence="2" type="ORF">NCTC12119_03550</name>
</gene>
<dbReference type="RefSeq" id="WP_115630427.1">
    <property type="nucleotide sequence ID" value="NZ_UIGI01000001.1"/>
</dbReference>
<feature type="signal peptide" evidence="1">
    <location>
        <begin position="1"/>
        <end position="20"/>
    </location>
</feature>
<evidence type="ECO:0000313" key="3">
    <source>
        <dbReference type="Proteomes" id="UP000255528"/>
    </source>
</evidence>
<dbReference type="EMBL" id="UIGI01000001">
    <property type="protein sequence ID" value="SUW65024.1"/>
    <property type="molecule type" value="Genomic_DNA"/>
</dbReference>
<sequence length="178" mass="19851">MKNYLPIMLFLFFYSSASEAKCTPTTLRCISTSLGLLEQKTLSDSNDGYSHLSLNGKEIYKAKTSYIVVGYDNDGIFKGKKYYLTKATISYTSDDSCYPDKPGAHCGMNAILDLTSGSPIISNEFFSEFGESNITWVSWGKANSIIVIDDELRFKYSNGHVEQVTKDKYSITGSSRNK</sequence>
<proteinExistence type="predicted"/>
<name>A0A381CAY0_9ENTR</name>
<evidence type="ECO:0000313" key="2">
    <source>
        <dbReference type="EMBL" id="SUW65024.1"/>
    </source>
</evidence>
<feature type="chain" id="PRO_5016673542" description="Lipoprotein" evidence="1">
    <location>
        <begin position="21"/>
        <end position="178"/>
    </location>
</feature>
<dbReference type="Proteomes" id="UP000255528">
    <property type="component" value="Unassembled WGS sequence"/>
</dbReference>
<protein>
    <recommendedName>
        <fullName evidence="4">Lipoprotein</fullName>
    </recommendedName>
</protein>
<evidence type="ECO:0008006" key="4">
    <source>
        <dbReference type="Google" id="ProtNLM"/>
    </source>
</evidence>